<dbReference type="GeneID" id="112552359"/>
<sequence length="278" mass="32133">MLFGTMDADDQKLIDEQLQTLRTNGKVLQHAVANQIRIINATIAHLDELENTLNYNKNLIMSATKRLEQRLTESTLQADVDEHLLILTMIMNDLTKDTENVIDYLTYGKNGMIPTRLLLIKHIITALKEAATQLTMGLHFPFKIQIEHWQTIHTYITFSAYSDGPYIYTILRFPVVAYPTFKLVKAIPLPVHDHANVFAYVKINHPLLAIDKENHHYKLLEEVELERCIRETNTYTLRTELRDILCGNNSIMRGANIYIHQDSSITAYDYITVTRQHI</sequence>
<dbReference type="Proteomes" id="UP000504615">
    <property type="component" value="Unplaced"/>
</dbReference>
<keyword evidence="1" id="KW-1185">Reference proteome</keyword>
<reference evidence="2" key="1">
    <citation type="submission" date="2025-08" db="UniProtKB">
        <authorList>
            <consortium name="RefSeq"/>
        </authorList>
    </citation>
    <scope>IDENTIFICATION</scope>
</reference>
<dbReference type="RefSeq" id="XP_025073202.1">
    <property type="nucleotide sequence ID" value="XM_025217417.1"/>
</dbReference>
<dbReference type="OrthoDB" id="7700235at2759"/>
<gene>
    <name evidence="2" type="primary">LOC112552359</name>
</gene>
<evidence type="ECO:0000313" key="1">
    <source>
        <dbReference type="Proteomes" id="UP000504615"/>
    </source>
</evidence>
<accession>A0A8N1S536</accession>
<evidence type="ECO:0000313" key="2">
    <source>
        <dbReference type="RefSeq" id="XP_025073202.1"/>
    </source>
</evidence>
<proteinExistence type="predicted"/>
<organism evidence="1 2">
    <name type="scientific">Pogonomyrmex barbatus</name>
    <name type="common">red harvester ant</name>
    <dbReference type="NCBI Taxonomy" id="144034"/>
    <lineage>
        <taxon>Eukaryota</taxon>
        <taxon>Metazoa</taxon>
        <taxon>Ecdysozoa</taxon>
        <taxon>Arthropoda</taxon>
        <taxon>Hexapoda</taxon>
        <taxon>Insecta</taxon>
        <taxon>Pterygota</taxon>
        <taxon>Neoptera</taxon>
        <taxon>Endopterygota</taxon>
        <taxon>Hymenoptera</taxon>
        <taxon>Apocrita</taxon>
        <taxon>Aculeata</taxon>
        <taxon>Formicoidea</taxon>
        <taxon>Formicidae</taxon>
        <taxon>Myrmicinae</taxon>
        <taxon>Pogonomyrmex</taxon>
    </lineage>
</organism>
<dbReference type="AlphaFoldDB" id="A0A8N1S536"/>
<protein>
    <submittedName>
        <fullName evidence="2">Uncharacterized protein LOC112552359</fullName>
    </submittedName>
</protein>
<name>A0A8N1S536_9HYME</name>